<evidence type="ECO:0000313" key="1">
    <source>
        <dbReference type="EMBL" id="SVE09460.1"/>
    </source>
</evidence>
<name>A0A383APL2_9ZZZZ</name>
<reference evidence="1" key="1">
    <citation type="submission" date="2018-05" db="EMBL/GenBank/DDBJ databases">
        <authorList>
            <person name="Lanie J.A."/>
            <person name="Ng W.-L."/>
            <person name="Kazmierczak K.M."/>
            <person name="Andrzejewski T.M."/>
            <person name="Davidsen T.M."/>
            <person name="Wayne K.J."/>
            <person name="Tettelin H."/>
            <person name="Glass J.I."/>
            <person name="Rusch D."/>
            <person name="Podicherti R."/>
            <person name="Tsui H.-C.T."/>
            <person name="Winkler M.E."/>
        </authorList>
    </citation>
    <scope>NUCLEOTIDE SEQUENCE</scope>
</reference>
<feature type="non-terminal residue" evidence="1">
    <location>
        <position position="1"/>
    </location>
</feature>
<protein>
    <submittedName>
        <fullName evidence="1">Uncharacterized protein</fullName>
    </submittedName>
</protein>
<sequence length="61" mass="6814">LADTTKAMGRAYEVDQPDLGFPRRTTYLIDPEGTIVCIYDLAGQDLETHSQTVLDDIRARS</sequence>
<dbReference type="SUPFAM" id="SSF52833">
    <property type="entry name" value="Thioredoxin-like"/>
    <property type="match status" value="1"/>
</dbReference>
<proteinExistence type="predicted"/>
<dbReference type="EMBL" id="UINC01193716">
    <property type="protein sequence ID" value="SVE09460.1"/>
    <property type="molecule type" value="Genomic_DNA"/>
</dbReference>
<dbReference type="InterPro" id="IPR036249">
    <property type="entry name" value="Thioredoxin-like_sf"/>
</dbReference>
<gene>
    <name evidence="1" type="ORF">METZ01_LOCUS462314</name>
</gene>
<dbReference type="Gene3D" id="3.40.30.10">
    <property type="entry name" value="Glutaredoxin"/>
    <property type="match status" value="1"/>
</dbReference>
<organism evidence="1">
    <name type="scientific">marine metagenome</name>
    <dbReference type="NCBI Taxonomy" id="408172"/>
    <lineage>
        <taxon>unclassified sequences</taxon>
        <taxon>metagenomes</taxon>
        <taxon>ecological metagenomes</taxon>
    </lineage>
</organism>
<accession>A0A383APL2</accession>
<dbReference type="AlphaFoldDB" id="A0A383APL2"/>